<evidence type="ECO:0000313" key="2">
    <source>
        <dbReference type="EMBL" id="CDP10453.1"/>
    </source>
</evidence>
<feature type="compositionally biased region" description="Polar residues" evidence="1">
    <location>
        <begin position="82"/>
        <end position="99"/>
    </location>
</feature>
<dbReference type="InterPro" id="IPR035925">
    <property type="entry name" value="BSD_dom_sf"/>
</dbReference>
<feature type="compositionally biased region" description="Acidic residues" evidence="1">
    <location>
        <begin position="365"/>
        <end position="379"/>
    </location>
</feature>
<dbReference type="OMA" id="FSMLQNN"/>
<dbReference type="Gramene" id="CDP10453">
    <property type="protein sequence ID" value="CDP10453"/>
    <property type="gene ID" value="GSCOC_T00031182001"/>
</dbReference>
<feature type="compositionally biased region" description="Acidic residues" evidence="1">
    <location>
        <begin position="431"/>
        <end position="446"/>
    </location>
</feature>
<dbReference type="EMBL" id="HG739129">
    <property type="protein sequence ID" value="CDP10453.1"/>
    <property type="molecule type" value="Genomic_DNA"/>
</dbReference>
<feature type="region of interest" description="Disordered" evidence="1">
    <location>
        <begin position="1"/>
        <end position="59"/>
    </location>
</feature>
<dbReference type="Proteomes" id="UP000295252">
    <property type="component" value="Chromosome VIII"/>
</dbReference>
<dbReference type="InParanoid" id="A0A068US46"/>
<reference evidence="3" key="1">
    <citation type="journal article" date="2014" name="Science">
        <title>The coffee genome provides insight into the convergent evolution of caffeine biosynthesis.</title>
        <authorList>
            <person name="Denoeud F."/>
            <person name="Carretero-Paulet L."/>
            <person name="Dereeper A."/>
            <person name="Droc G."/>
            <person name="Guyot R."/>
            <person name="Pietrella M."/>
            <person name="Zheng C."/>
            <person name="Alberti A."/>
            <person name="Anthony F."/>
            <person name="Aprea G."/>
            <person name="Aury J.M."/>
            <person name="Bento P."/>
            <person name="Bernard M."/>
            <person name="Bocs S."/>
            <person name="Campa C."/>
            <person name="Cenci A."/>
            <person name="Combes M.C."/>
            <person name="Crouzillat D."/>
            <person name="Da Silva C."/>
            <person name="Daddiego L."/>
            <person name="De Bellis F."/>
            <person name="Dussert S."/>
            <person name="Garsmeur O."/>
            <person name="Gayraud T."/>
            <person name="Guignon V."/>
            <person name="Jahn K."/>
            <person name="Jamilloux V."/>
            <person name="Joet T."/>
            <person name="Labadie K."/>
            <person name="Lan T."/>
            <person name="Leclercq J."/>
            <person name="Lepelley M."/>
            <person name="Leroy T."/>
            <person name="Li L.T."/>
            <person name="Librado P."/>
            <person name="Lopez L."/>
            <person name="Munoz A."/>
            <person name="Noel B."/>
            <person name="Pallavicini A."/>
            <person name="Perrotta G."/>
            <person name="Poncet V."/>
            <person name="Pot D."/>
            <person name="Priyono X."/>
            <person name="Rigoreau M."/>
            <person name="Rouard M."/>
            <person name="Rozas J."/>
            <person name="Tranchant-Dubreuil C."/>
            <person name="VanBuren R."/>
            <person name="Zhang Q."/>
            <person name="Andrade A.C."/>
            <person name="Argout X."/>
            <person name="Bertrand B."/>
            <person name="de Kochko A."/>
            <person name="Graziosi G."/>
            <person name="Henry R.J."/>
            <person name="Jayarama X."/>
            <person name="Ming R."/>
            <person name="Nagai C."/>
            <person name="Rounsley S."/>
            <person name="Sankoff D."/>
            <person name="Giuliano G."/>
            <person name="Albert V.A."/>
            <person name="Wincker P."/>
            <person name="Lashermes P."/>
        </authorList>
    </citation>
    <scope>NUCLEOTIDE SEQUENCE [LARGE SCALE GENOMIC DNA]</scope>
    <source>
        <strain evidence="3">cv. DH200-94</strain>
    </source>
</reference>
<organism evidence="2 3">
    <name type="scientific">Coffea canephora</name>
    <name type="common">Robusta coffee</name>
    <dbReference type="NCBI Taxonomy" id="49390"/>
    <lineage>
        <taxon>Eukaryota</taxon>
        <taxon>Viridiplantae</taxon>
        <taxon>Streptophyta</taxon>
        <taxon>Embryophyta</taxon>
        <taxon>Tracheophyta</taxon>
        <taxon>Spermatophyta</taxon>
        <taxon>Magnoliopsida</taxon>
        <taxon>eudicotyledons</taxon>
        <taxon>Gunneridae</taxon>
        <taxon>Pentapetalae</taxon>
        <taxon>asterids</taxon>
        <taxon>lamiids</taxon>
        <taxon>Gentianales</taxon>
        <taxon>Rubiaceae</taxon>
        <taxon>Ixoroideae</taxon>
        <taxon>Gardenieae complex</taxon>
        <taxon>Bertiereae - Coffeeae clade</taxon>
        <taxon>Coffeeae</taxon>
        <taxon>Coffea</taxon>
    </lineage>
</organism>
<feature type="compositionally biased region" description="Polar residues" evidence="1">
    <location>
        <begin position="388"/>
        <end position="422"/>
    </location>
</feature>
<evidence type="ECO:0008006" key="4">
    <source>
        <dbReference type="Google" id="ProtNLM"/>
    </source>
</evidence>
<feature type="compositionally biased region" description="Basic and acidic residues" evidence="1">
    <location>
        <begin position="312"/>
        <end position="324"/>
    </location>
</feature>
<accession>A0A068US46</accession>
<feature type="compositionally biased region" description="Low complexity" evidence="1">
    <location>
        <begin position="38"/>
        <end position="52"/>
    </location>
</feature>
<evidence type="ECO:0000313" key="3">
    <source>
        <dbReference type="Proteomes" id="UP000295252"/>
    </source>
</evidence>
<evidence type="ECO:0000256" key="1">
    <source>
        <dbReference type="SAM" id="MobiDB-lite"/>
    </source>
</evidence>
<sequence>MSTWLSSFSLPNPFKSDSDSDDGDRDDQDNKPSTTRHSPALASPNSASSPPSGVKQDLSALSQTFSYHLRGVAAFLAPPPASQRQNAGDFNSNYTSTTAGDGYATASPPSESETITGIRKDLEEIGGSFKSLFSSSSNIAVSGISKLATNLLQFQGDVIDEGGEGEGEGEEEDLEEQDVAGIREEVVDFAREISLRPELWTEFPLSLPNDFDMSDNQRSHAATIEDLVPSIGTLRRTCSHLSDGQFWMIYFILLLPRLNETDMDLLSTSEARSISIETLLLKLRNKSNAQVASGISETVNTPALSQEMSAIQEDKSLSEQKDASAETANTTKEREVETGKNGMRLKDEDAGVPESLDGQKRPQNEDDVSFSDLEDEDNDPSDKVSGFRRTQNGRGSSASESSEWVRLTENSGAQGGQNNPGLSTRRGKDSEGEESNDWLTVDDIDFDNLAAA</sequence>
<dbReference type="AlphaFoldDB" id="A0A068US46"/>
<feature type="region of interest" description="Disordered" evidence="1">
    <location>
        <begin position="310"/>
        <end position="452"/>
    </location>
</feature>
<dbReference type="PANTHER" id="PTHR31923:SF9">
    <property type="entry name" value="BSD DOMAIN-CONTAINING PROTEIN"/>
    <property type="match status" value="1"/>
</dbReference>
<keyword evidence="3" id="KW-1185">Reference proteome</keyword>
<gene>
    <name evidence="2" type="ORF">GSCOC_T00031182001</name>
</gene>
<name>A0A068US46_COFCA</name>
<dbReference type="STRING" id="49390.A0A068US46"/>
<protein>
    <recommendedName>
        <fullName evidence="4">BSD domain-containing protein</fullName>
    </recommendedName>
</protein>
<dbReference type="PhylomeDB" id="A0A068US46"/>
<proteinExistence type="predicted"/>
<dbReference type="SUPFAM" id="SSF140383">
    <property type="entry name" value="BSD domain-like"/>
    <property type="match status" value="1"/>
</dbReference>
<feature type="compositionally biased region" description="Polar residues" evidence="1">
    <location>
        <begin position="1"/>
        <end position="10"/>
    </location>
</feature>
<feature type="region of interest" description="Disordered" evidence="1">
    <location>
        <begin position="79"/>
        <end position="113"/>
    </location>
</feature>
<dbReference type="OrthoDB" id="1076611at2759"/>
<dbReference type="PANTHER" id="PTHR31923">
    <property type="entry name" value="BSD DOMAIN-CONTAINING PROTEIN"/>
    <property type="match status" value="1"/>
</dbReference>
<feature type="compositionally biased region" description="Basic and acidic residues" evidence="1">
    <location>
        <begin position="331"/>
        <end position="349"/>
    </location>
</feature>